<reference evidence="2 3" key="1">
    <citation type="submission" date="2016-10" db="EMBL/GenBank/DDBJ databases">
        <authorList>
            <person name="de Groot N.N."/>
        </authorList>
    </citation>
    <scope>NUCLEOTIDE SEQUENCE [LARGE SCALE GENOMIC DNA]</scope>
    <source>
        <strain evidence="2 3">DSM 43794</strain>
    </source>
</reference>
<dbReference type="InterPro" id="IPR037523">
    <property type="entry name" value="VOC_core"/>
</dbReference>
<dbReference type="RefSeq" id="WP_093257909.1">
    <property type="nucleotide sequence ID" value="NZ_FNKK01000002.1"/>
</dbReference>
<gene>
    <name evidence="2" type="ORF">SAMN04489764_0904</name>
</gene>
<dbReference type="PROSITE" id="PS51819">
    <property type="entry name" value="VOC"/>
    <property type="match status" value="1"/>
</dbReference>
<evidence type="ECO:0000313" key="2">
    <source>
        <dbReference type="EMBL" id="SDQ49693.1"/>
    </source>
</evidence>
<dbReference type="STRING" id="35622.SAMN04489764_0904"/>
<dbReference type="PANTHER" id="PTHR33993">
    <property type="entry name" value="GLYOXALASE-RELATED"/>
    <property type="match status" value="1"/>
</dbReference>
<dbReference type="PANTHER" id="PTHR33993:SF14">
    <property type="entry name" value="GB|AAF24581.1"/>
    <property type="match status" value="1"/>
</dbReference>
<dbReference type="Proteomes" id="UP000217103">
    <property type="component" value="Unassembled WGS sequence"/>
</dbReference>
<evidence type="ECO:0000313" key="3">
    <source>
        <dbReference type="Proteomes" id="UP000217103"/>
    </source>
</evidence>
<dbReference type="InterPro" id="IPR004360">
    <property type="entry name" value="Glyas_Fos-R_dOase_dom"/>
</dbReference>
<keyword evidence="3" id="KW-1185">Reference proteome</keyword>
<evidence type="ECO:0000259" key="1">
    <source>
        <dbReference type="PROSITE" id="PS51819"/>
    </source>
</evidence>
<dbReference type="InterPro" id="IPR029068">
    <property type="entry name" value="Glyas_Bleomycin-R_OHBP_Dase"/>
</dbReference>
<dbReference type="OrthoDB" id="9798201at2"/>
<accession>A0A1H1BCU2</accession>
<dbReference type="SUPFAM" id="SSF54593">
    <property type="entry name" value="Glyoxalase/Bleomycin resistance protein/Dihydroxybiphenyl dioxygenase"/>
    <property type="match status" value="1"/>
</dbReference>
<dbReference type="Gene3D" id="3.10.180.10">
    <property type="entry name" value="2,3-Dihydroxybiphenyl 1,2-Dioxygenase, domain 1"/>
    <property type="match status" value="1"/>
</dbReference>
<dbReference type="EMBL" id="FNKK01000002">
    <property type="protein sequence ID" value="SDQ49693.1"/>
    <property type="molecule type" value="Genomic_DNA"/>
</dbReference>
<dbReference type="AlphaFoldDB" id="A0A1H1BCU2"/>
<organism evidence="2 3">
    <name type="scientific">Thermostaphylospora chromogena</name>
    <dbReference type="NCBI Taxonomy" id="35622"/>
    <lineage>
        <taxon>Bacteria</taxon>
        <taxon>Bacillati</taxon>
        <taxon>Actinomycetota</taxon>
        <taxon>Actinomycetes</taxon>
        <taxon>Streptosporangiales</taxon>
        <taxon>Thermomonosporaceae</taxon>
        <taxon>Thermostaphylospora</taxon>
    </lineage>
</organism>
<dbReference type="Pfam" id="PF00903">
    <property type="entry name" value="Glyoxalase"/>
    <property type="match status" value="1"/>
</dbReference>
<name>A0A1H1BCU2_9ACTN</name>
<feature type="domain" description="VOC" evidence="1">
    <location>
        <begin position="1"/>
        <end position="118"/>
    </location>
</feature>
<sequence>MTTVQPIITTPDLDRLRAFYEGVFGAVEERRHPDDGPAFFVGLRLGDSRLGLVHDAAADPSTPQRILLSVAVDDVDGLLDRVEAAGGRVLGPPTDMPWGQRVAHVHDPDGNMVNLTRPTLGSDGQVRGNHPKGG</sequence>
<protein>
    <recommendedName>
        <fullName evidence="1">VOC domain-containing protein</fullName>
    </recommendedName>
</protein>
<dbReference type="InterPro" id="IPR052164">
    <property type="entry name" value="Anthracycline_SecMetBiosynth"/>
</dbReference>
<proteinExistence type="predicted"/>